<dbReference type="HOGENOM" id="CLU_1640755_0_0_10"/>
<proteinExistence type="predicted"/>
<keyword evidence="2" id="KW-1185">Reference proteome</keyword>
<dbReference type="Proteomes" id="UP000007487">
    <property type="component" value="Chromosome"/>
</dbReference>
<evidence type="ECO:0000313" key="2">
    <source>
        <dbReference type="Proteomes" id="UP000007487"/>
    </source>
</evidence>
<name>F0REY5_CELLC</name>
<dbReference type="STRING" id="867900.Celly_2139"/>
<evidence type="ECO:0000313" key="1">
    <source>
        <dbReference type="EMBL" id="ADY29960.1"/>
    </source>
</evidence>
<dbReference type="KEGG" id="cly:Celly_2139"/>
<dbReference type="EMBL" id="CP002534">
    <property type="protein sequence ID" value="ADY29960.1"/>
    <property type="molecule type" value="Genomic_DNA"/>
</dbReference>
<dbReference type="AlphaFoldDB" id="F0REY5"/>
<organism evidence="1 2">
    <name type="scientific">Cellulophaga lytica (strain ATCC 23178 / DSM 7489 / JCM 8516 / NBRC 14961 / NCIMB 1423 / VKM B-1433 / Cy l20)</name>
    <dbReference type="NCBI Taxonomy" id="867900"/>
    <lineage>
        <taxon>Bacteria</taxon>
        <taxon>Pseudomonadati</taxon>
        <taxon>Bacteroidota</taxon>
        <taxon>Flavobacteriia</taxon>
        <taxon>Flavobacteriales</taxon>
        <taxon>Flavobacteriaceae</taxon>
        <taxon>Cellulophaga</taxon>
    </lineage>
</organism>
<sequence length="161" mass="18624">MITELIKTQKLRNFQLLAMLKKQLKTIITLVTLSLVFSCTNNTIKKSNNIISINYPESNLFKIKDGNWIIIDDIKVTHKNNIEKVNNFSIPSYSFTSLKVEGKTLTEKANTIDMGMHLYNVLKHSNKYIFHNKAEILINGKITFSRKDKKKYSLSIKKITQ</sequence>
<protein>
    <submittedName>
        <fullName evidence="1">Uncharacterized protein</fullName>
    </submittedName>
</protein>
<accession>F0REY5</accession>
<gene>
    <name evidence="1" type="ordered locus">Celly_2139</name>
</gene>
<reference evidence="1 2" key="1">
    <citation type="journal article" date="2011" name="Stand. Genomic Sci.">
        <title>Complete genome sequence of Cellulophaga lytica type strain (LIM- 21).</title>
        <authorList>
            <person name="Pati A."/>
            <person name="Abt B."/>
            <person name="Teshima H."/>
            <person name="Nolan M."/>
            <person name="Lapidus A."/>
            <person name="Lucas S."/>
            <person name="Hammon N."/>
            <person name="Deshpande S."/>
            <person name="Cheng J.F."/>
            <person name="Tapia R."/>
            <person name="Han C."/>
            <person name="Goodwin L."/>
            <person name="Pitluck S."/>
            <person name="Liolios K."/>
            <person name="Pagani I."/>
            <person name="Mavromatis K."/>
            <person name="Ovchinikova G."/>
            <person name="Chen A."/>
            <person name="Palaniappan K."/>
            <person name="Land M."/>
            <person name="Hauser L."/>
            <person name="Jeffries C.D."/>
            <person name="Detter J.C."/>
            <person name="Brambilla E.M."/>
            <person name="Kannan K.P."/>
            <person name="Rohde M."/>
            <person name="Spring S."/>
            <person name="Goker M."/>
            <person name="Woyke T."/>
            <person name="Bristow J."/>
            <person name="Eisen J.A."/>
            <person name="Markowitz V."/>
            <person name="Hugenholtz P."/>
            <person name="Kyrpides N.C."/>
            <person name="Klenk H.P."/>
            <person name="Ivanova N."/>
        </authorList>
    </citation>
    <scope>NUCLEOTIDE SEQUENCE [LARGE SCALE GENOMIC DNA]</scope>
    <source>
        <strain evidence="2">ATCC 23178 / DSM 7489 / JCM 8516 / NBRC 14961 / NCIMB 1423 / VKM B-1433 / Cy l20</strain>
    </source>
</reference>